<reference evidence="1" key="1">
    <citation type="journal article" date="2014" name="Front. Microbiol.">
        <title>High frequency of phylogenetically diverse reductive dehalogenase-homologous genes in deep subseafloor sedimentary metagenomes.</title>
        <authorList>
            <person name="Kawai M."/>
            <person name="Futagami T."/>
            <person name="Toyoda A."/>
            <person name="Takaki Y."/>
            <person name="Nishi S."/>
            <person name="Hori S."/>
            <person name="Arai W."/>
            <person name="Tsubouchi T."/>
            <person name="Morono Y."/>
            <person name="Uchiyama I."/>
            <person name="Ito T."/>
            <person name="Fujiyama A."/>
            <person name="Inagaki F."/>
            <person name="Takami H."/>
        </authorList>
    </citation>
    <scope>NUCLEOTIDE SEQUENCE</scope>
    <source>
        <strain evidence="1">Expedition CK06-06</strain>
    </source>
</reference>
<comment type="caution">
    <text evidence="1">The sequence shown here is derived from an EMBL/GenBank/DDBJ whole genome shotgun (WGS) entry which is preliminary data.</text>
</comment>
<name>X1J2Y1_9ZZZZ</name>
<organism evidence="1">
    <name type="scientific">marine sediment metagenome</name>
    <dbReference type="NCBI Taxonomy" id="412755"/>
    <lineage>
        <taxon>unclassified sequences</taxon>
        <taxon>metagenomes</taxon>
        <taxon>ecological metagenomes</taxon>
    </lineage>
</organism>
<sequence>MKKMAKKSKSVKVKKPYQKPLINQVKLATDEMLIAGCKMGGGTVFSPNNTNCQPAKCVDPGT</sequence>
<gene>
    <name evidence="1" type="ORF">S03H2_60261</name>
</gene>
<accession>X1J2Y1</accession>
<evidence type="ECO:0000313" key="1">
    <source>
        <dbReference type="EMBL" id="GAH88342.1"/>
    </source>
</evidence>
<proteinExistence type="predicted"/>
<protein>
    <submittedName>
        <fullName evidence="1">Uncharacterized protein</fullName>
    </submittedName>
</protein>
<dbReference type="AlphaFoldDB" id="X1J2Y1"/>
<dbReference type="EMBL" id="BARU01038816">
    <property type="protein sequence ID" value="GAH88342.1"/>
    <property type="molecule type" value="Genomic_DNA"/>
</dbReference>